<feature type="domain" description="UvrD-like helicase ATP-binding" evidence="10">
    <location>
        <begin position="1"/>
        <end position="266"/>
    </location>
</feature>
<organism evidence="11 12">
    <name type="scientific">Antiquaquibacter oligotrophicus</name>
    <dbReference type="NCBI Taxonomy" id="2880260"/>
    <lineage>
        <taxon>Bacteria</taxon>
        <taxon>Bacillati</taxon>
        <taxon>Actinomycetota</taxon>
        <taxon>Actinomycetes</taxon>
        <taxon>Micrococcales</taxon>
        <taxon>Microbacteriaceae</taxon>
        <taxon>Antiquaquibacter</taxon>
    </lineage>
</organism>
<keyword evidence="4 9" id="KW-0067">ATP-binding</keyword>
<dbReference type="PANTHER" id="PTHR11070:SF2">
    <property type="entry name" value="ATP-DEPENDENT DNA HELICASE SRS2"/>
    <property type="match status" value="1"/>
</dbReference>
<dbReference type="EC" id="5.6.2.4" evidence="7"/>
<dbReference type="Gene3D" id="3.40.50.300">
    <property type="entry name" value="P-loop containing nucleotide triphosphate hydrolases"/>
    <property type="match status" value="3"/>
</dbReference>
<dbReference type="InterPro" id="IPR014017">
    <property type="entry name" value="DNA_helicase_UvrD-like_C"/>
</dbReference>
<dbReference type="InterPro" id="IPR000212">
    <property type="entry name" value="DNA_helicase_UvrD/REP"/>
</dbReference>
<dbReference type="PANTHER" id="PTHR11070">
    <property type="entry name" value="UVRD / RECB / PCRA DNA HELICASE FAMILY MEMBER"/>
    <property type="match status" value="1"/>
</dbReference>
<dbReference type="Pfam" id="PF13361">
    <property type="entry name" value="UvrD_C"/>
    <property type="match status" value="1"/>
</dbReference>
<reference evidence="11 12" key="1">
    <citation type="submission" date="2023-04" db="EMBL/GenBank/DDBJ databases">
        <title>Genome Encyclopedia of Bacteria and Archaea VI: Functional Genomics of Type Strains.</title>
        <authorList>
            <person name="Whitman W."/>
        </authorList>
    </citation>
    <scope>NUCLEOTIDE SEQUENCE [LARGE SCALE GENOMIC DNA]</scope>
    <source>
        <strain evidence="11 12">SG_E_30_P1</strain>
    </source>
</reference>
<evidence type="ECO:0000313" key="11">
    <source>
        <dbReference type="EMBL" id="MDH6181364.1"/>
    </source>
</evidence>
<dbReference type="GO" id="GO:0016787">
    <property type="term" value="F:hydrolase activity"/>
    <property type="evidence" value="ECO:0007669"/>
    <property type="project" value="UniProtKB-KW"/>
</dbReference>
<comment type="caution">
    <text evidence="11">The sequence shown here is derived from an EMBL/GenBank/DDBJ whole genome shotgun (WGS) entry which is preliminary data.</text>
</comment>
<evidence type="ECO:0000256" key="5">
    <source>
        <dbReference type="ARBA" id="ARBA00023235"/>
    </source>
</evidence>
<evidence type="ECO:0000256" key="9">
    <source>
        <dbReference type="PROSITE-ProRule" id="PRU00560"/>
    </source>
</evidence>
<evidence type="ECO:0000259" key="10">
    <source>
        <dbReference type="PROSITE" id="PS51198"/>
    </source>
</evidence>
<evidence type="ECO:0000256" key="4">
    <source>
        <dbReference type="ARBA" id="ARBA00022840"/>
    </source>
</evidence>
<dbReference type="Proteomes" id="UP001160142">
    <property type="component" value="Unassembled WGS sequence"/>
</dbReference>
<dbReference type="PROSITE" id="PS51198">
    <property type="entry name" value="UVRD_HELICASE_ATP_BIND"/>
    <property type="match status" value="1"/>
</dbReference>
<evidence type="ECO:0000313" key="12">
    <source>
        <dbReference type="Proteomes" id="UP001160142"/>
    </source>
</evidence>
<keyword evidence="3 9" id="KW-0347">Helicase</keyword>
<evidence type="ECO:0000256" key="1">
    <source>
        <dbReference type="ARBA" id="ARBA00022741"/>
    </source>
</evidence>
<protein>
    <recommendedName>
        <fullName evidence="7">DNA 3'-5' helicase</fullName>
        <ecNumber evidence="7">5.6.2.4</ecNumber>
    </recommendedName>
</protein>
<feature type="binding site" evidence="9">
    <location>
        <begin position="22"/>
        <end position="29"/>
    </location>
    <ligand>
        <name>ATP</name>
        <dbReference type="ChEBI" id="CHEBI:30616"/>
    </ligand>
</feature>
<keyword evidence="5" id="KW-0413">Isomerase</keyword>
<accession>A0ABT6KMY6</accession>
<dbReference type="EMBL" id="JARXVQ010000001">
    <property type="protein sequence ID" value="MDH6181364.1"/>
    <property type="molecule type" value="Genomic_DNA"/>
</dbReference>
<keyword evidence="1 9" id="KW-0547">Nucleotide-binding</keyword>
<evidence type="ECO:0000256" key="7">
    <source>
        <dbReference type="ARBA" id="ARBA00034808"/>
    </source>
</evidence>
<evidence type="ECO:0000256" key="2">
    <source>
        <dbReference type="ARBA" id="ARBA00022801"/>
    </source>
</evidence>
<dbReference type="RefSeq" id="WP_322133681.1">
    <property type="nucleotide sequence ID" value="NZ_CP085036.1"/>
</dbReference>
<sequence>MIALTSEQLAVVSSRTPLFVKAFPGSGKTTVAAARFTQSRFEPSGDRRAVVGASFTRSATRELAARVRRNAGSLALRYPNRIETLDTLMRDILTSLLRSGELVWPGGMRELDVVDSWAHIRKLAWTPQEPRMTLEGQVLGSRLYRQARPGSYPAIDDFRAAVSSGICSHAEVRQALNLAIASEHIQERIRERFARTVKELIVDEIFDGNELDIAVLRLAIEGGTRLVTIGDPWQALYAFRGARPADISDFLSSFTTTPLTESFRFESEPQRELADALRSGRSVSVLVDDAFEADVVLAPEWKQLWKVPLALPLALGSFKGSVGEAMATVLLNSIVNVSVGSEATFIGEALRTLRSDRERITSAEGEMLRIAAALRTTNRSAMPQIWDLLRSTLQPLVDIELPMRRATSRLEPIRSALEHRGRRVPGMTIHQAKGREWNSVLVVLDEQAVSALEEGLTGQTERERRLYVALTRARRATRAAVI</sequence>
<dbReference type="InterPro" id="IPR014016">
    <property type="entry name" value="UvrD-like_ATP-bd"/>
</dbReference>
<dbReference type="Pfam" id="PF00580">
    <property type="entry name" value="UvrD-helicase"/>
    <property type="match status" value="2"/>
</dbReference>
<evidence type="ECO:0000256" key="8">
    <source>
        <dbReference type="ARBA" id="ARBA00048988"/>
    </source>
</evidence>
<name>A0ABT6KMY6_9MICO</name>
<proteinExistence type="predicted"/>
<dbReference type="GO" id="GO:0003678">
    <property type="term" value="F:DNA helicase activity"/>
    <property type="evidence" value="ECO:0007669"/>
    <property type="project" value="UniProtKB-EC"/>
</dbReference>
<dbReference type="InterPro" id="IPR027417">
    <property type="entry name" value="P-loop_NTPase"/>
</dbReference>
<dbReference type="SUPFAM" id="SSF52540">
    <property type="entry name" value="P-loop containing nucleoside triphosphate hydrolases"/>
    <property type="match status" value="1"/>
</dbReference>
<evidence type="ECO:0000256" key="6">
    <source>
        <dbReference type="ARBA" id="ARBA00034617"/>
    </source>
</evidence>
<keyword evidence="2 9" id="KW-0378">Hydrolase</keyword>
<gene>
    <name evidence="11" type="ORF">M2152_001546</name>
</gene>
<keyword evidence="12" id="KW-1185">Reference proteome</keyword>
<evidence type="ECO:0000256" key="3">
    <source>
        <dbReference type="ARBA" id="ARBA00022806"/>
    </source>
</evidence>
<comment type="catalytic activity">
    <reaction evidence="6">
        <text>Couples ATP hydrolysis with the unwinding of duplex DNA by translocating in the 3'-5' direction.</text>
        <dbReference type="EC" id="5.6.2.4"/>
    </reaction>
</comment>
<comment type="catalytic activity">
    <reaction evidence="8">
        <text>ATP + H2O = ADP + phosphate + H(+)</text>
        <dbReference type="Rhea" id="RHEA:13065"/>
        <dbReference type="ChEBI" id="CHEBI:15377"/>
        <dbReference type="ChEBI" id="CHEBI:15378"/>
        <dbReference type="ChEBI" id="CHEBI:30616"/>
        <dbReference type="ChEBI" id="CHEBI:43474"/>
        <dbReference type="ChEBI" id="CHEBI:456216"/>
        <dbReference type="EC" id="5.6.2.4"/>
    </reaction>
</comment>